<dbReference type="STRING" id="1081104.A0A168B3Z7"/>
<dbReference type="EMBL" id="AZHB01000005">
    <property type="protein sequence ID" value="OAA69588.1"/>
    <property type="molecule type" value="Genomic_DNA"/>
</dbReference>
<dbReference type="RefSeq" id="XP_018706192.1">
    <property type="nucleotide sequence ID" value="XM_018846464.1"/>
</dbReference>
<accession>A0A168B3Z7</accession>
<organism evidence="2 3">
    <name type="scientific">Cordyceps fumosorosea (strain ARSEF 2679)</name>
    <name type="common">Isaria fumosorosea</name>
    <dbReference type="NCBI Taxonomy" id="1081104"/>
    <lineage>
        <taxon>Eukaryota</taxon>
        <taxon>Fungi</taxon>
        <taxon>Dikarya</taxon>
        <taxon>Ascomycota</taxon>
        <taxon>Pezizomycotina</taxon>
        <taxon>Sordariomycetes</taxon>
        <taxon>Hypocreomycetidae</taxon>
        <taxon>Hypocreales</taxon>
        <taxon>Cordycipitaceae</taxon>
        <taxon>Cordyceps</taxon>
    </lineage>
</organism>
<keyword evidence="3" id="KW-1185">Reference proteome</keyword>
<feature type="compositionally biased region" description="Basic and acidic residues" evidence="1">
    <location>
        <begin position="7"/>
        <end position="16"/>
    </location>
</feature>
<evidence type="ECO:0000313" key="3">
    <source>
        <dbReference type="Proteomes" id="UP000076744"/>
    </source>
</evidence>
<feature type="region of interest" description="Disordered" evidence="1">
    <location>
        <begin position="1"/>
        <end position="111"/>
    </location>
</feature>
<comment type="caution">
    <text evidence="2">The sequence shown here is derived from an EMBL/GenBank/DDBJ whole genome shotgun (WGS) entry which is preliminary data.</text>
</comment>
<dbReference type="GeneID" id="30019150"/>
<dbReference type="OrthoDB" id="4868557at2759"/>
<protein>
    <submittedName>
        <fullName evidence="2">Uncharacterized protein</fullName>
    </submittedName>
</protein>
<dbReference type="Proteomes" id="UP000076744">
    <property type="component" value="Unassembled WGS sequence"/>
</dbReference>
<evidence type="ECO:0000256" key="1">
    <source>
        <dbReference type="SAM" id="MobiDB-lite"/>
    </source>
</evidence>
<gene>
    <name evidence="2" type="ORF">ISF_02858</name>
</gene>
<name>A0A168B3Z7_CORFA</name>
<proteinExistence type="predicted"/>
<sequence length="237" mass="25488">MAAAAAAKEETFRNYDDDQQAESYARHRPARLHTAPRCTRPLLRFHQSTGGREALLSRPSAAGPGQRNPCPRPATSHAGVGPRRLARPWRATSRGRPEPCAAGATTQDRRAAPSFADRIYRGQRGARTGSTCPAFLARAALQALRPGGTVALWIPGERVVHPSTPGAPALGARSCSGSSSATLLPHCLPGNLLFRNRYRSLAAAVDLGPADRGLRRGRVRAPRGWRVWGSWRAASVR</sequence>
<evidence type="ECO:0000313" key="2">
    <source>
        <dbReference type="EMBL" id="OAA69588.1"/>
    </source>
</evidence>
<dbReference type="AlphaFoldDB" id="A0A168B3Z7"/>
<reference evidence="2 3" key="1">
    <citation type="journal article" date="2016" name="Genome Biol. Evol.">
        <title>Divergent and convergent evolution of fungal pathogenicity.</title>
        <authorList>
            <person name="Shang Y."/>
            <person name="Xiao G."/>
            <person name="Zheng P."/>
            <person name="Cen K."/>
            <person name="Zhan S."/>
            <person name="Wang C."/>
        </authorList>
    </citation>
    <scope>NUCLEOTIDE SEQUENCE [LARGE SCALE GENOMIC DNA]</scope>
    <source>
        <strain evidence="2 3">ARSEF 2679</strain>
    </source>
</reference>